<feature type="domain" description="Phytocyanin" evidence="7">
    <location>
        <begin position="30"/>
        <end position="125"/>
    </location>
</feature>
<comment type="caution">
    <text evidence="8">The sequence shown here is derived from an EMBL/GenBank/DDBJ whole genome shotgun (WGS) entry which is preliminary data.</text>
</comment>
<dbReference type="GO" id="GO:0046872">
    <property type="term" value="F:metal ion binding"/>
    <property type="evidence" value="ECO:0007669"/>
    <property type="project" value="UniProtKB-KW"/>
</dbReference>
<evidence type="ECO:0000256" key="1">
    <source>
        <dbReference type="ARBA" id="ARBA00022723"/>
    </source>
</evidence>
<gene>
    <name evidence="8" type="ORF">CCACVL1_13295</name>
</gene>
<dbReference type="Proteomes" id="UP000188268">
    <property type="component" value="Unassembled WGS sequence"/>
</dbReference>
<evidence type="ECO:0000256" key="3">
    <source>
        <dbReference type="ARBA" id="ARBA00023157"/>
    </source>
</evidence>
<dbReference type="Gramene" id="OMO79942">
    <property type="protein sequence ID" value="OMO79942"/>
    <property type="gene ID" value="CCACVL1_13295"/>
</dbReference>
<dbReference type="InterPro" id="IPR039391">
    <property type="entry name" value="Phytocyanin-like"/>
</dbReference>
<dbReference type="Gene3D" id="2.60.40.420">
    <property type="entry name" value="Cupredoxins - blue copper proteins"/>
    <property type="match status" value="1"/>
</dbReference>
<dbReference type="EMBL" id="AWWV01010340">
    <property type="protein sequence ID" value="OMO79942.1"/>
    <property type="molecule type" value="Genomic_DNA"/>
</dbReference>
<dbReference type="InterPro" id="IPR008972">
    <property type="entry name" value="Cupredoxin"/>
</dbReference>
<keyword evidence="6" id="KW-0732">Signal</keyword>
<keyword evidence="1" id="KW-0479">Metal-binding</keyword>
<reference evidence="8 9" key="1">
    <citation type="submission" date="2013-09" db="EMBL/GenBank/DDBJ databases">
        <title>Corchorus capsularis genome sequencing.</title>
        <authorList>
            <person name="Alam M."/>
            <person name="Haque M.S."/>
            <person name="Islam M.S."/>
            <person name="Emdad E.M."/>
            <person name="Islam M.M."/>
            <person name="Ahmed B."/>
            <person name="Halim A."/>
            <person name="Hossen Q.M.M."/>
            <person name="Hossain M.Z."/>
            <person name="Ahmed R."/>
            <person name="Khan M.M."/>
            <person name="Islam R."/>
            <person name="Rashid M.M."/>
            <person name="Khan S.A."/>
            <person name="Rahman M.S."/>
            <person name="Alam M."/>
        </authorList>
    </citation>
    <scope>NUCLEOTIDE SEQUENCE [LARGE SCALE GENOMIC DNA]</scope>
    <source>
        <strain evidence="9">cv. CVL-1</strain>
        <tissue evidence="8">Whole seedling</tissue>
    </source>
</reference>
<feature type="chain" id="PRO_5013226758" description="Basic blue protein" evidence="6">
    <location>
        <begin position="30"/>
        <end position="125"/>
    </location>
</feature>
<feature type="signal peptide" evidence="6">
    <location>
        <begin position="1"/>
        <end position="29"/>
    </location>
</feature>
<name>A0A1R3IBG4_COCAP</name>
<evidence type="ECO:0000256" key="6">
    <source>
        <dbReference type="SAM" id="SignalP"/>
    </source>
</evidence>
<dbReference type="OrthoDB" id="2011645at2759"/>
<sequence length="125" mass="13514">MAQQQGRGSAMAAMVLLSLVVLHFELAQAATYTVGGRDGWTFNAAAWLKGKKFKAGDKLVFKYSPSFHNVVKVSRGGYNSCSTPKGSKFFKSGKDMIKLVKGRNYFICSIVGHCQAGMKIAITAV</sequence>
<dbReference type="AlphaFoldDB" id="A0A1R3IBG4"/>
<protein>
    <recommendedName>
        <fullName evidence="4">Basic blue protein</fullName>
    </recommendedName>
    <alternativeName>
        <fullName evidence="5">Plantacyanin</fullName>
    </alternativeName>
</protein>
<evidence type="ECO:0000259" key="7">
    <source>
        <dbReference type="PROSITE" id="PS51485"/>
    </source>
</evidence>
<dbReference type="PANTHER" id="PTHR33021:SF9">
    <property type="entry name" value="PUTATIVE, EXPRESSED-RELATED"/>
    <property type="match status" value="1"/>
</dbReference>
<dbReference type="GO" id="GO:0009055">
    <property type="term" value="F:electron transfer activity"/>
    <property type="evidence" value="ECO:0007669"/>
    <property type="project" value="InterPro"/>
</dbReference>
<evidence type="ECO:0000313" key="9">
    <source>
        <dbReference type="Proteomes" id="UP000188268"/>
    </source>
</evidence>
<evidence type="ECO:0000313" key="8">
    <source>
        <dbReference type="EMBL" id="OMO79942.1"/>
    </source>
</evidence>
<dbReference type="CDD" id="cd11013">
    <property type="entry name" value="Plantacyanin"/>
    <property type="match status" value="1"/>
</dbReference>
<dbReference type="OMA" id="TFNAVGW"/>
<dbReference type="PROSITE" id="PS51485">
    <property type="entry name" value="PHYTOCYANIN"/>
    <property type="match status" value="1"/>
</dbReference>
<dbReference type="InterPro" id="IPR041844">
    <property type="entry name" value="Plantacyanin"/>
</dbReference>
<keyword evidence="3" id="KW-1015">Disulfide bond</keyword>
<dbReference type="STRING" id="210143.A0A1R3IBG4"/>
<dbReference type="Pfam" id="PF02298">
    <property type="entry name" value="Cu_bind_like"/>
    <property type="match status" value="1"/>
</dbReference>
<evidence type="ECO:0000256" key="2">
    <source>
        <dbReference type="ARBA" id="ARBA00023008"/>
    </source>
</evidence>
<keyword evidence="2" id="KW-0186">Copper</keyword>
<dbReference type="SUPFAM" id="SSF49503">
    <property type="entry name" value="Cupredoxins"/>
    <property type="match status" value="1"/>
</dbReference>
<dbReference type="GO" id="GO:0005886">
    <property type="term" value="C:plasma membrane"/>
    <property type="evidence" value="ECO:0007669"/>
    <property type="project" value="TreeGrafter"/>
</dbReference>
<organism evidence="8 9">
    <name type="scientific">Corchorus capsularis</name>
    <name type="common">Jute</name>
    <dbReference type="NCBI Taxonomy" id="210143"/>
    <lineage>
        <taxon>Eukaryota</taxon>
        <taxon>Viridiplantae</taxon>
        <taxon>Streptophyta</taxon>
        <taxon>Embryophyta</taxon>
        <taxon>Tracheophyta</taxon>
        <taxon>Spermatophyta</taxon>
        <taxon>Magnoliopsida</taxon>
        <taxon>eudicotyledons</taxon>
        <taxon>Gunneridae</taxon>
        <taxon>Pentapetalae</taxon>
        <taxon>rosids</taxon>
        <taxon>malvids</taxon>
        <taxon>Malvales</taxon>
        <taxon>Malvaceae</taxon>
        <taxon>Grewioideae</taxon>
        <taxon>Apeibeae</taxon>
        <taxon>Corchorus</taxon>
    </lineage>
</organism>
<proteinExistence type="predicted"/>
<evidence type="ECO:0000256" key="4">
    <source>
        <dbReference type="ARBA" id="ARBA00071970"/>
    </source>
</evidence>
<dbReference type="FunFam" id="2.60.40.420:FF:000013">
    <property type="entry name" value="basic blue protein-like"/>
    <property type="match status" value="1"/>
</dbReference>
<accession>A0A1R3IBG4</accession>
<keyword evidence="9" id="KW-1185">Reference proteome</keyword>
<dbReference type="InterPro" id="IPR003245">
    <property type="entry name" value="Phytocyanin_dom"/>
</dbReference>
<evidence type="ECO:0000256" key="5">
    <source>
        <dbReference type="ARBA" id="ARBA00082491"/>
    </source>
</evidence>
<dbReference type="PANTHER" id="PTHR33021">
    <property type="entry name" value="BLUE COPPER PROTEIN"/>
    <property type="match status" value="1"/>
</dbReference>